<dbReference type="PANTHER" id="PTHR47829">
    <property type="entry name" value="HYDROLASE, PUTATIVE (AFU_ORTHOLOGUE AFUA_1G12880)-RELATED"/>
    <property type="match status" value="1"/>
</dbReference>
<protein>
    <submittedName>
        <fullName evidence="3">Acyl-CoA dehydrogenase</fullName>
    </submittedName>
</protein>
<dbReference type="SUPFAM" id="SSF56112">
    <property type="entry name" value="Protein kinase-like (PK-like)"/>
    <property type="match status" value="1"/>
</dbReference>
<dbReference type="InterPro" id="IPR041726">
    <property type="entry name" value="ACAD10_11_N"/>
</dbReference>
<dbReference type="InterPro" id="IPR052898">
    <property type="entry name" value="ACAD10-like"/>
</dbReference>
<dbReference type="Proteomes" id="UP000467379">
    <property type="component" value="Chromosome"/>
</dbReference>
<feature type="domain" description="Aminoglycoside phosphotransferase" evidence="1">
    <location>
        <begin position="54"/>
        <end position="259"/>
    </location>
</feature>
<name>A0A7I7W3E8_9MYCO</name>
<dbReference type="InterPro" id="IPR002575">
    <property type="entry name" value="Aminoglycoside_PTrfase"/>
</dbReference>
<organism evidence="3 4">
    <name type="scientific">Mycobacterium branderi</name>
    <dbReference type="NCBI Taxonomy" id="43348"/>
    <lineage>
        <taxon>Bacteria</taxon>
        <taxon>Bacillati</taxon>
        <taxon>Actinomycetota</taxon>
        <taxon>Actinomycetes</taxon>
        <taxon>Mycobacteriales</taxon>
        <taxon>Mycobacteriaceae</taxon>
        <taxon>Mycobacterium</taxon>
    </lineage>
</organism>
<dbReference type="Proteomes" id="UP000192441">
    <property type="component" value="Unassembled WGS sequence"/>
</dbReference>
<gene>
    <name evidence="3" type="ORF">BST20_20435</name>
    <name evidence="2" type="ORF">MBRA_14060</name>
</gene>
<sequence length="372" mass="41153">MTGDGEVGQRLTTWLRTQLADADDVRIDGLDRVTFGHSAEMMVLTLVTEQSGEERRRDVVLRLRPKPPALLEPYDLSRQFKILKALQGSSVRAPRALWLEDSGDILGRPFLIMERIAGSVYEMEAPQGPDATPDRIRRMCQSMAEQLAAIHTVDLEATGLRDLDDGHSHLDREIDHWADEMHRVQRGTLPALERLLRALRATKPTPCPHVTLVHGDAKPGNFAFVGDDVSAVFDWEMTTVGDPLTDIGWMELLWMQPVGLTSHDAAPSIEDFIAHYEAVSGIAVQNRQWYRALNAFKMAVICLIGAMLFDEGHSDDMKLVVAAGGTHLLTQLGLAELGITEQFDSGPVDIRPERIAEAEARTAAAVEPVNTN</sequence>
<dbReference type="InterPro" id="IPR011009">
    <property type="entry name" value="Kinase-like_dom_sf"/>
</dbReference>
<dbReference type="RefSeq" id="WP_083133231.1">
    <property type="nucleotide sequence ID" value="NZ_AP022606.1"/>
</dbReference>
<evidence type="ECO:0000259" key="1">
    <source>
        <dbReference type="Pfam" id="PF01636"/>
    </source>
</evidence>
<keyword evidence="5" id="KW-1185">Reference proteome</keyword>
<reference evidence="2" key="3">
    <citation type="submission" date="2020-02" db="EMBL/GenBank/DDBJ databases">
        <authorList>
            <person name="Matsumoto Y."/>
            <person name="Motooka D."/>
            <person name="Nakamura S."/>
        </authorList>
    </citation>
    <scope>NUCLEOTIDE SEQUENCE</scope>
    <source>
        <strain evidence="2">JCM 12687</strain>
    </source>
</reference>
<dbReference type="EMBL" id="AP022606">
    <property type="protein sequence ID" value="BBZ11211.1"/>
    <property type="molecule type" value="Genomic_DNA"/>
</dbReference>
<dbReference type="OrthoDB" id="3806873at2"/>
<accession>A0A7I7W3E8</accession>
<dbReference type="EMBL" id="MVHM01000015">
    <property type="protein sequence ID" value="ORA34389.1"/>
    <property type="molecule type" value="Genomic_DNA"/>
</dbReference>
<dbReference type="AlphaFoldDB" id="A0A7I7W3E8"/>
<evidence type="ECO:0000313" key="5">
    <source>
        <dbReference type="Proteomes" id="UP000467379"/>
    </source>
</evidence>
<reference evidence="3 4" key="1">
    <citation type="submission" date="2016-12" db="EMBL/GenBank/DDBJ databases">
        <title>The new phylogeny of genus Mycobacterium.</title>
        <authorList>
            <person name="Tortoli E."/>
            <person name="Trovato A."/>
            <person name="Cirillo D.M."/>
        </authorList>
    </citation>
    <scope>NUCLEOTIDE SEQUENCE [LARGE SCALE GENOMIC DNA]</scope>
    <source>
        <strain evidence="3 4">DSM 44624</strain>
    </source>
</reference>
<evidence type="ECO:0000313" key="3">
    <source>
        <dbReference type="EMBL" id="ORA34389.1"/>
    </source>
</evidence>
<dbReference type="PANTHER" id="PTHR47829:SF1">
    <property type="entry name" value="HAD FAMILY PHOSPHATASE"/>
    <property type="match status" value="1"/>
</dbReference>
<reference evidence="2 5" key="2">
    <citation type="journal article" date="2019" name="Emerg. Microbes Infect.">
        <title>Comprehensive subspecies identification of 175 nontuberculous mycobacteria species based on 7547 genomic profiles.</title>
        <authorList>
            <person name="Matsumoto Y."/>
            <person name="Kinjo T."/>
            <person name="Motooka D."/>
            <person name="Nabeya D."/>
            <person name="Jung N."/>
            <person name="Uechi K."/>
            <person name="Horii T."/>
            <person name="Iida T."/>
            <person name="Fujita J."/>
            <person name="Nakamura S."/>
        </authorList>
    </citation>
    <scope>NUCLEOTIDE SEQUENCE [LARGE SCALE GENOMIC DNA]</scope>
    <source>
        <strain evidence="2 5">JCM 12687</strain>
    </source>
</reference>
<dbReference type="CDD" id="cd05154">
    <property type="entry name" value="ACAD10_11_N-like"/>
    <property type="match status" value="1"/>
</dbReference>
<dbReference type="Gene3D" id="3.90.1200.10">
    <property type="match status" value="1"/>
</dbReference>
<proteinExistence type="predicted"/>
<evidence type="ECO:0000313" key="4">
    <source>
        <dbReference type="Proteomes" id="UP000192441"/>
    </source>
</evidence>
<dbReference type="Pfam" id="PF01636">
    <property type="entry name" value="APH"/>
    <property type="match status" value="1"/>
</dbReference>
<dbReference type="Gene3D" id="3.30.200.20">
    <property type="entry name" value="Phosphorylase Kinase, domain 1"/>
    <property type="match status" value="1"/>
</dbReference>
<evidence type="ECO:0000313" key="2">
    <source>
        <dbReference type="EMBL" id="BBZ11211.1"/>
    </source>
</evidence>